<comment type="caution">
    <text evidence="2">The sequence shown here is derived from an EMBL/GenBank/DDBJ whole genome shotgun (WGS) entry which is preliminary data.</text>
</comment>
<dbReference type="EMBL" id="CAJVCH010527663">
    <property type="protein sequence ID" value="CAG7822846.1"/>
    <property type="molecule type" value="Genomic_DNA"/>
</dbReference>
<dbReference type="Pfam" id="PF04377">
    <property type="entry name" value="ATE_C"/>
    <property type="match status" value="1"/>
</dbReference>
<dbReference type="PANTHER" id="PTHR21367">
    <property type="entry name" value="ARGININE-TRNA-PROTEIN TRANSFERASE 1"/>
    <property type="match status" value="1"/>
</dbReference>
<proteinExistence type="predicted"/>
<protein>
    <recommendedName>
        <fullName evidence="1">N-end rule aminoacyl transferase C-terminal domain-containing protein</fullName>
    </recommendedName>
</protein>
<dbReference type="Proteomes" id="UP000708208">
    <property type="component" value="Unassembled WGS sequence"/>
</dbReference>
<dbReference type="PANTHER" id="PTHR21367:SF1">
    <property type="entry name" value="ARGINYL-TRNA--PROTEIN TRANSFERASE 1"/>
    <property type="match status" value="1"/>
</dbReference>
<evidence type="ECO:0000313" key="3">
    <source>
        <dbReference type="Proteomes" id="UP000708208"/>
    </source>
</evidence>
<dbReference type="GO" id="GO:0005737">
    <property type="term" value="C:cytoplasm"/>
    <property type="evidence" value="ECO:0007669"/>
    <property type="project" value="TreeGrafter"/>
</dbReference>
<keyword evidence="3" id="KW-1185">Reference proteome</keyword>
<dbReference type="OrthoDB" id="74183at2759"/>
<organism evidence="2 3">
    <name type="scientific">Allacma fusca</name>
    <dbReference type="NCBI Taxonomy" id="39272"/>
    <lineage>
        <taxon>Eukaryota</taxon>
        <taxon>Metazoa</taxon>
        <taxon>Ecdysozoa</taxon>
        <taxon>Arthropoda</taxon>
        <taxon>Hexapoda</taxon>
        <taxon>Collembola</taxon>
        <taxon>Symphypleona</taxon>
        <taxon>Sminthuridae</taxon>
        <taxon>Allacma</taxon>
    </lineage>
</organism>
<feature type="non-terminal residue" evidence="2">
    <location>
        <position position="1"/>
    </location>
</feature>
<dbReference type="GO" id="GO:0004057">
    <property type="term" value="F:arginyl-tRNA--protein transferase activity"/>
    <property type="evidence" value="ECO:0007669"/>
    <property type="project" value="InterPro"/>
</dbReference>
<dbReference type="AlphaFoldDB" id="A0A8J2KXZ9"/>
<gene>
    <name evidence="2" type="ORF">AFUS01_LOCUS33096</name>
</gene>
<dbReference type="InterPro" id="IPR030700">
    <property type="entry name" value="N-end_Aminoacyl_Trfase"/>
</dbReference>
<name>A0A8J2KXZ9_9HEXA</name>
<sequence>MVTDSAHKKFSIRTVKVDSPEFKDTFDLEHELYRSYLTCVHNFKESECTQEQFKEFLCDNPYPDTDDIYGAYHQQYYLDDTLIAVGVVEILPTCLSSVYFFYSPSHMNLSLGTFGALLEIAYLRELNRSRPNIRYYYLGWYIHSCGKMRYKGSFSPSYLLCPELYTWHFLDDTIRAELSAKKYQRLNKSTE</sequence>
<feature type="domain" description="N-end rule aminoacyl transferase C-terminal" evidence="1">
    <location>
        <begin position="30"/>
        <end position="161"/>
    </location>
</feature>
<reference evidence="2" key="1">
    <citation type="submission" date="2021-06" db="EMBL/GenBank/DDBJ databases">
        <authorList>
            <person name="Hodson N. C."/>
            <person name="Mongue J. A."/>
            <person name="Jaron S. K."/>
        </authorList>
    </citation>
    <scope>NUCLEOTIDE SEQUENCE</scope>
</reference>
<accession>A0A8J2KXZ9</accession>
<dbReference type="InterPro" id="IPR007472">
    <property type="entry name" value="N-end_Aminoacyl_Trfase_C"/>
</dbReference>
<evidence type="ECO:0000313" key="2">
    <source>
        <dbReference type="EMBL" id="CAG7822846.1"/>
    </source>
</evidence>
<evidence type="ECO:0000259" key="1">
    <source>
        <dbReference type="Pfam" id="PF04377"/>
    </source>
</evidence>